<gene>
    <name evidence="1" type="ORF">LNINA_LOCUS11625</name>
</gene>
<evidence type="ECO:0000313" key="1">
    <source>
        <dbReference type="EMBL" id="CAK1552586.1"/>
    </source>
</evidence>
<dbReference type="AlphaFoldDB" id="A0AAV1JTI6"/>
<sequence length="99" mass="11072">MTFVLAQCTFPSFGFHRILLHPAQRCARVTRFPLVTLTSSHYTVLRCSLAKIVCVALSRKTFMLLLLNTSGYTPDPDGMIEVVYCALAPVTRSTEYDVV</sequence>
<protein>
    <submittedName>
        <fullName evidence="1">Uncharacterized protein</fullName>
    </submittedName>
</protein>
<proteinExistence type="predicted"/>
<dbReference type="EMBL" id="CAVLEF010000156">
    <property type="protein sequence ID" value="CAK1552586.1"/>
    <property type="molecule type" value="Genomic_DNA"/>
</dbReference>
<reference evidence="1 2" key="1">
    <citation type="submission" date="2023-11" db="EMBL/GenBank/DDBJ databases">
        <authorList>
            <person name="Okamura Y."/>
        </authorList>
    </citation>
    <scope>NUCLEOTIDE SEQUENCE [LARGE SCALE GENOMIC DNA]</scope>
</reference>
<accession>A0AAV1JTI6</accession>
<evidence type="ECO:0000313" key="2">
    <source>
        <dbReference type="Proteomes" id="UP001497472"/>
    </source>
</evidence>
<organism evidence="1 2">
    <name type="scientific">Leptosia nina</name>
    <dbReference type="NCBI Taxonomy" id="320188"/>
    <lineage>
        <taxon>Eukaryota</taxon>
        <taxon>Metazoa</taxon>
        <taxon>Ecdysozoa</taxon>
        <taxon>Arthropoda</taxon>
        <taxon>Hexapoda</taxon>
        <taxon>Insecta</taxon>
        <taxon>Pterygota</taxon>
        <taxon>Neoptera</taxon>
        <taxon>Endopterygota</taxon>
        <taxon>Lepidoptera</taxon>
        <taxon>Glossata</taxon>
        <taxon>Ditrysia</taxon>
        <taxon>Papilionoidea</taxon>
        <taxon>Pieridae</taxon>
        <taxon>Pierinae</taxon>
        <taxon>Leptosia</taxon>
    </lineage>
</organism>
<name>A0AAV1JTI6_9NEOP</name>
<comment type="caution">
    <text evidence="1">The sequence shown here is derived from an EMBL/GenBank/DDBJ whole genome shotgun (WGS) entry which is preliminary data.</text>
</comment>
<keyword evidence="2" id="KW-1185">Reference proteome</keyword>
<dbReference type="Proteomes" id="UP001497472">
    <property type="component" value="Unassembled WGS sequence"/>
</dbReference>